<dbReference type="InterPro" id="IPR019742">
    <property type="entry name" value="MacrogloblnA2_CS"/>
</dbReference>
<keyword evidence="2" id="KW-0812">Transmembrane</keyword>
<evidence type="ECO:0000313" key="4">
    <source>
        <dbReference type="Proteomes" id="UP000193240"/>
    </source>
</evidence>
<accession>A0A1Y2MFU0</accession>
<evidence type="ECO:0000256" key="1">
    <source>
        <dbReference type="ARBA" id="ARBA00023157"/>
    </source>
</evidence>
<keyword evidence="4" id="KW-1185">Reference proteome</keyword>
<proteinExistence type="predicted"/>
<dbReference type="CDD" id="cd02440">
    <property type="entry name" value="AdoMet_MTases"/>
    <property type="match status" value="1"/>
</dbReference>
<name>A0A1Y2MFU0_EPING</name>
<dbReference type="EMBL" id="KZ107838">
    <property type="protein sequence ID" value="OSS54108.1"/>
    <property type="molecule type" value="Genomic_DNA"/>
</dbReference>
<gene>
    <name evidence="3" type="ORF">B5807_00035</name>
</gene>
<dbReference type="STRING" id="105696.A0A1Y2MFU0"/>
<dbReference type="Gene3D" id="3.40.50.150">
    <property type="entry name" value="Vaccinia Virus protein VP39"/>
    <property type="match status" value="1"/>
</dbReference>
<evidence type="ECO:0008006" key="5">
    <source>
        <dbReference type="Google" id="ProtNLM"/>
    </source>
</evidence>
<sequence>MSPANLPWPSPPGWTVAVLAISSVLFWVLYLRKSDGKKKSIYGLQHGRLHLDAEVPMWMNMGYWKATGGPESGKRRRTKTLAEACRDMLNLVLSEAGILGEEAEGRKRCLIDVGFGCGEQTMHLMSERPVRPSDKLWWDDGKHNLFFDQYIGITKDAAQYKYAQERVEELGKGNLRLFCADASKPQLWNGRLQTAIQEARSGTEETWLLALDTAYHFSPSRWEVIRHAHDNLGASFMAFDLCLSPTVTAGQILWLRVLTTLMGAPWSNFDTPATYKQKLGDAGYLEGDIKIVDISEHVFQHLGDYLDRQNARLKMLGMGIGSFAAAKWLFGWWGRTGVVRGVVVVARHRGAESLH</sequence>
<protein>
    <recommendedName>
        <fullName evidence="5">Methyltransferase domain-containing protein</fullName>
    </recommendedName>
</protein>
<keyword evidence="2" id="KW-1133">Transmembrane helix</keyword>
<organism evidence="3 4">
    <name type="scientific">Epicoccum nigrum</name>
    <name type="common">Soil fungus</name>
    <name type="synonym">Epicoccum purpurascens</name>
    <dbReference type="NCBI Taxonomy" id="105696"/>
    <lineage>
        <taxon>Eukaryota</taxon>
        <taxon>Fungi</taxon>
        <taxon>Dikarya</taxon>
        <taxon>Ascomycota</taxon>
        <taxon>Pezizomycotina</taxon>
        <taxon>Dothideomycetes</taxon>
        <taxon>Pleosporomycetidae</taxon>
        <taxon>Pleosporales</taxon>
        <taxon>Pleosporineae</taxon>
        <taxon>Didymellaceae</taxon>
        <taxon>Epicoccum</taxon>
    </lineage>
</organism>
<evidence type="ECO:0000313" key="3">
    <source>
        <dbReference type="EMBL" id="OSS54108.1"/>
    </source>
</evidence>
<keyword evidence="1" id="KW-1015">Disulfide bond</keyword>
<dbReference type="OMA" id="MNMGYWE"/>
<dbReference type="PROSITE" id="PS00477">
    <property type="entry name" value="ALPHA_2_MACROGLOBULIN"/>
    <property type="match status" value="1"/>
</dbReference>
<feature type="transmembrane region" description="Helical" evidence="2">
    <location>
        <begin position="12"/>
        <end position="31"/>
    </location>
</feature>
<dbReference type="Proteomes" id="UP000193240">
    <property type="component" value="Unassembled WGS sequence"/>
</dbReference>
<dbReference type="SUPFAM" id="SSF53335">
    <property type="entry name" value="S-adenosyl-L-methionine-dependent methyltransferases"/>
    <property type="match status" value="1"/>
</dbReference>
<reference evidence="3 4" key="1">
    <citation type="journal article" date="2017" name="Genome Announc.">
        <title>Genome sequence of the saprophytic ascomycete Epicoccum nigrum ICMP 19927 strain isolated from New Zealand.</title>
        <authorList>
            <person name="Fokin M."/>
            <person name="Fleetwood D."/>
            <person name="Weir B.S."/>
            <person name="Villas-Boas S.G."/>
        </authorList>
    </citation>
    <scope>NUCLEOTIDE SEQUENCE [LARGE SCALE GENOMIC DNA]</scope>
    <source>
        <strain evidence="3 4">ICMP 19927</strain>
    </source>
</reference>
<dbReference type="AlphaFoldDB" id="A0A1Y2MFU0"/>
<evidence type="ECO:0000256" key="2">
    <source>
        <dbReference type="SAM" id="Phobius"/>
    </source>
</evidence>
<dbReference type="InParanoid" id="A0A1Y2MFU0"/>
<dbReference type="InterPro" id="IPR029063">
    <property type="entry name" value="SAM-dependent_MTases_sf"/>
</dbReference>
<keyword evidence="2" id="KW-0472">Membrane</keyword>